<keyword evidence="1" id="KW-1133">Transmembrane helix</keyword>
<protein>
    <submittedName>
        <fullName evidence="2">Uncharacterized protein</fullName>
    </submittedName>
</protein>
<dbReference type="AlphaFoldDB" id="A0A165T0K7"/>
<feature type="transmembrane region" description="Helical" evidence="1">
    <location>
        <begin position="67"/>
        <end position="84"/>
    </location>
</feature>
<keyword evidence="1" id="KW-0812">Transmembrane</keyword>
<proteinExistence type="predicted"/>
<dbReference type="EMBL" id="KV429039">
    <property type="protein sequence ID" value="KZT72756.1"/>
    <property type="molecule type" value="Genomic_DNA"/>
</dbReference>
<keyword evidence="3" id="KW-1185">Reference proteome</keyword>
<organism evidence="2 3">
    <name type="scientific">Daedalea quercina L-15889</name>
    <dbReference type="NCBI Taxonomy" id="1314783"/>
    <lineage>
        <taxon>Eukaryota</taxon>
        <taxon>Fungi</taxon>
        <taxon>Dikarya</taxon>
        <taxon>Basidiomycota</taxon>
        <taxon>Agaricomycotina</taxon>
        <taxon>Agaricomycetes</taxon>
        <taxon>Polyporales</taxon>
        <taxon>Fomitopsis</taxon>
    </lineage>
</organism>
<dbReference type="Proteomes" id="UP000076727">
    <property type="component" value="Unassembled WGS sequence"/>
</dbReference>
<name>A0A165T0K7_9APHY</name>
<accession>A0A165T0K7</accession>
<evidence type="ECO:0000256" key="1">
    <source>
        <dbReference type="SAM" id="Phobius"/>
    </source>
</evidence>
<gene>
    <name evidence="2" type="ORF">DAEQUDRAFT_544197</name>
</gene>
<keyword evidence="1" id="KW-0472">Membrane</keyword>
<evidence type="ECO:0000313" key="2">
    <source>
        <dbReference type="EMBL" id="KZT72756.1"/>
    </source>
</evidence>
<sequence>MLIPYRRTSVVPGYSYHNSLIIWFPEPHLCSRRMKRCLRGERCQYHGSVTPISSHHLRIARRQWSTFNTRRVVVFLLMGAIYFFP</sequence>
<evidence type="ECO:0000313" key="3">
    <source>
        <dbReference type="Proteomes" id="UP000076727"/>
    </source>
</evidence>
<reference evidence="2 3" key="1">
    <citation type="journal article" date="2016" name="Mol. Biol. Evol.">
        <title>Comparative Genomics of Early-Diverging Mushroom-Forming Fungi Provides Insights into the Origins of Lignocellulose Decay Capabilities.</title>
        <authorList>
            <person name="Nagy L.G."/>
            <person name="Riley R."/>
            <person name="Tritt A."/>
            <person name="Adam C."/>
            <person name="Daum C."/>
            <person name="Floudas D."/>
            <person name="Sun H."/>
            <person name="Yadav J.S."/>
            <person name="Pangilinan J."/>
            <person name="Larsson K.H."/>
            <person name="Matsuura K."/>
            <person name="Barry K."/>
            <person name="Labutti K."/>
            <person name="Kuo R."/>
            <person name="Ohm R.A."/>
            <person name="Bhattacharya S.S."/>
            <person name="Shirouzu T."/>
            <person name="Yoshinaga Y."/>
            <person name="Martin F.M."/>
            <person name="Grigoriev I.V."/>
            <person name="Hibbett D.S."/>
        </authorList>
    </citation>
    <scope>NUCLEOTIDE SEQUENCE [LARGE SCALE GENOMIC DNA]</scope>
    <source>
        <strain evidence="2 3">L-15889</strain>
    </source>
</reference>